<dbReference type="GO" id="GO:0000776">
    <property type="term" value="C:kinetochore"/>
    <property type="evidence" value="ECO:0007669"/>
    <property type="project" value="TreeGrafter"/>
</dbReference>
<dbReference type="EMBL" id="GEFH01003809">
    <property type="protein sequence ID" value="JAP64772.1"/>
    <property type="molecule type" value="mRNA"/>
</dbReference>
<proteinExistence type="evidence at transcript level"/>
<feature type="non-terminal residue" evidence="9">
    <location>
        <position position="1"/>
    </location>
</feature>
<dbReference type="PROSITE" id="PS50011">
    <property type="entry name" value="PROTEIN_KINASE_DOM"/>
    <property type="match status" value="1"/>
</dbReference>
<feature type="compositionally biased region" description="Polar residues" evidence="7">
    <location>
        <begin position="206"/>
        <end position="218"/>
    </location>
</feature>
<evidence type="ECO:0000256" key="4">
    <source>
        <dbReference type="ARBA" id="ARBA00022777"/>
    </source>
</evidence>
<feature type="binding site" evidence="6">
    <location>
        <position position="388"/>
    </location>
    <ligand>
        <name>ATP</name>
        <dbReference type="ChEBI" id="CHEBI:30616"/>
    </ligand>
</feature>
<dbReference type="Gene3D" id="3.30.200.20">
    <property type="entry name" value="Phosphorylase Kinase, domain 1"/>
    <property type="match status" value="1"/>
</dbReference>
<accession>A0A131XEJ9</accession>
<dbReference type="PROSITE" id="PS00108">
    <property type="entry name" value="PROTEIN_KINASE_ST"/>
    <property type="match status" value="1"/>
</dbReference>
<reference evidence="9" key="1">
    <citation type="journal article" date="2017" name="Ticks Tick Borne Dis.">
        <title>An insight into the sialome of Hyalomma excavatum.</title>
        <authorList>
            <person name="Ribeiro J.M."/>
            <person name="Slovak M."/>
            <person name="Francischetti I.M."/>
        </authorList>
    </citation>
    <scope>NUCLEOTIDE SEQUENCE</scope>
    <source>
        <strain evidence="9">Samish</strain>
        <tissue evidence="9">Salivary glands</tissue>
    </source>
</reference>
<protein>
    <submittedName>
        <fullName evidence="9">Putative dual specificity</fullName>
    </submittedName>
</protein>
<sequence length="672" mass="73942">KTPQSPSPVRSSFNLKTRSSTGKSTGSSSGVRMALGSVGGFSTPFRSQFARDTCPKTPEPPSPVIQRSHSSLQWLRGCVEKNTASLSDLKASLAAVTSGTPHLSPVSSLGTCTDTTGSIKSNRSGMHGSRGIVPGSSSKKTKTPPLIRKCMLEPSFFAQRLQLSDDSDDCDGLDKEKPEILTMKRNSGSPKRLAKSTTSTHRKRCPSNSVPSQSSVHQRSSDKGSFAGSHISGAHSSKQHHLQQQHSSKRGCLPPKASHSAKTKGAASSSALPLPFKPTSMKNRNSKTSDRGLPVEDVASCGKHCHALLEEQNDALRNQLKAQKVLGVPQHSKRISLQSMVYEVNAPAGNCYIEINKSKYHVLSLIGRGGSSQVFMTFNDQKDLRAVKLVNMFDVPEKVTEMFMQEVAILKALRSCDRVVRLYDCEFDAEAKVLALVMEKGDQDLESILMNRKGDLGSVTIKFYWSEMLHAVREIHDKRVVHSDLKPANFLFVAGKLKLIDFGIAHKIQEDVTSIFKESPMGTLNYMAPESVMYTKKHGKNYLKIGLKSDVWSLGCILYHLIYGRTPFHHISAVPAKILALADRNQVIDFPDVSDPHLLDVLMKCLSREPANRPSITELLEHPYLMEEKTPFAGKQDKRPHLQSLLTEIENLSPASVKKVTETLKSLKKDKP</sequence>
<keyword evidence="3 6" id="KW-0547">Nucleotide-binding</keyword>
<feature type="region of interest" description="Disordered" evidence="7">
    <location>
        <begin position="116"/>
        <end position="145"/>
    </location>
</feature>
<dbReference type="PANTHER" id="PTHR22974:SF21">
    <property type="entry name" value="DUAL SPECIFICITY PROTEIN KINASE TTK"/>
    <property type="match status" value="1"/>
</dbReference>
<keyword evidence="1" id="KW-0723">Serine/threonine-protein kinase</keyword>
<dbReference type="AlphaFoldDB" id="A0A131XEJ9"/>
<keyword evidence="4" id="KW-0418">Kinase</keyword>
<dbReference type="GO" id="GO:0004674">
    <property type="term" value="F:protein serine/threonine kinase activity"/>
    <property type="evidence" value="ECO:0007669"/>
    <property type="project" value="UniProtKB-KW"/>
</dbReference>
<dbReference type="InterPro" id="IPR017441">
    <property type="entry name" value="Protein_kinase_ATP_BS"/>
</dbReference>
<feature type="compositionally biased region" description="Polar residues" evidence="7">
    <location>
        <begin position="1"/>
        <end position="15"/>
    </location>
</feature>
<feature type="region of interest" description="Disordered" evidence="7">
    <location>
        <begin position="167"/>
        <end position="294"/>
    </location>
</feature>
<dbReference type="InterPro" id="IPR000719">
    <property type="entry name" value="Prot_kinase_dom"/>
</dbReference>
<evidence type="ECO:0000259" key="8">
    <source>
        <dbReference type="PROSITE" id="PS50011"/>
    </source>
</evidence>
<organism evidence="9">
    <name type="scientific">Hyalomma excavatum</name>
    <dbReference type="NCBI Taxonomy" id="257692"/>
    <lineage>
        <taxon>Eukaryota</taxon>
        <taxon>Metazoa</taxon>
        <taxon>Ecdysozoa</taxon>
        <taxon>Arthropoda</taxon>
        <taxon>Chelicerata</taxon>
        <taxon>Arachnida</taxon>
        <taxon>Acari</taxon>
        <taxon>Parasitiformes</taxon>
        <taxon>Ixodida</taxon>
        <taxon>Ixodoidea</taxon>
        <taxon>Ixodidae</taxon>
        <taxon>Hyalomminae</taxon>
        <taxon>Hyalomma</taxon>
    </lineage>
</organism>
<evidence type="ECO:0000256" key="1">
    <source>
        <dbReference type="ARBA" id="ARBA00022527"/>
    </source>
</evidence>
<dbReference type="GO" id="GO:0005524">
    <property type="term" value="F:ATP binding"/>
    <property type="evidence" value="ECO:0007669"/>
    <property type="project" value="UniProtKB-UniRule"/>
</dbReference>
<dbReference type="FunFam" id="3.30.200.20:FF:000131">
    <property type="entry name" value="Dual specificity protein kinase TTK"/>
    <property type="match status" value="1"/>
</dbReference>
<dbReference type="Gene3D" id="1.10.510.10">
    <property type="entry name" value="Transferase(Phosphotransferase) domain 1"/>
    <property type="match status" value="1"/>
</dbReference>
<evidence type="ECO:0000256" key="7">
    <source>
        <dbReference type="SAM" id="MobiDB-lite"/>
    </source>
</evidence>
<dbReference type="GO" id="GO:0007059">
    <property type="term" value="P:chromosome segregation"/>
    <property type="evidence" value="ECO:0007669"/>
    <property type="project" value="TreeGrafter"/>
</dbReference>
<dbReference type="GO" id="GO:0005634">
    <property type="term" value="C:nucleus"/>
    <property type="evidence" value="ECO:0007669"/>
    <property type="project" value="TreeGrafter"/>
</dbReference>
<dbReference type="PROSITE" id="PS00107">
    <property type="entry name" value="PROTEIN_KINASE_ATP"/>
    <property type="match status" value="1"/>
</dbReference>
<feature type="compositionally biased region" description="Low complexity" evidence="7">
    <location>
        <begin position="256"/>
        <end position="271"/>
    </location>
</feature>
<name>A0A131XEJ9_9ACAR</name>
<evidence type="ECO:0000256" key="6">
    <source>
        <dbReference type="PROSITE-ProRule" id="PRU10141"/>
    </source>
</evidence>
<dbReference type="InterPro" id="IPR008271">
    <property type="entry name" value="Ser/Thr_kinase_AS"/>
</dbReference>
<evidence type="ECO:0000256" key="5">
    <source>
        <dbReference type="ARBA" id="ARBA00022840"/>
    </source>
</evidence>
<dbReference type="SMART" id="SM00220">
    <property type="entry name" value="S_TKc"/>
    <property type="match status" value="1"/>
</dbReference>
<dbReference type="GO" id="GO:0033316">
    <property type="term" value="P:meiotic spindle assembly checkpoint signaling"/>
    <property type="evidence" value="ECO:0007669"/>
    <property type="project" value="TreeGrafter"/>
</dbReference>
<dbReference type="InterPro" id="IPR011009">
    <property type="entry name" value="Kinase-like_dom_sf"/>
</dbReference>
<dbReference type="GO" id="GO:0007094">
    <property type="term" value="P:mitotic spindle assembly checkpoint signaling"/>
    <property type="evidence" value="ECO:0007669"/>
    <property type="project" value="TreeGrafter"/>
</dbReference>
<evidence type="ECO:0000256" key="2">
    <source>
        <dbReference type="ARBA" id="ARBA00022679"/>
    </source>
</evidence>
<dbReference type="SUPFAM" id="SSF56112">
    <property type="entry name" value="Protein kinase-like (PK-like)"/>
    <property type="match status" value="1"/>
</dbReference>
<evidence type="ECO:0000256" key="3">
    <source>
        <dbReference type="ARBA" id="ARBA00022741"/>
    </source>
</evidence>
<dbReference type="FunFam" id="1.10.510.10:FF:000224">
    <property type="entry name" value="serine/threonine-protein kinase mph1 isoform X1"/>
    <property type="match status" value="1"/>
</dbReference>
<dbReference type="PANTHER" id="PTHR22974">
    <property type="entry name" value="MIXED LINEAGE PROTEIN KINASE"/>
    <property type="match status" value="1"/>
</dbReference>
<keyword evidence="5 6" id="KW-0067">ATP-binding</keyword>
<feature type="region of interest" description="Disordered" evidence="7">
    <location>
        <begin position="1"/>
        <end position="32"/>
    </location>
</feature>
<dbReference type="GO" id="GO:0004712">
    <property type="term" value="F:protein serine/threonine/tyrosine kinase activity"/>
    <property type="evidence" value="ECO:0007669"/>
    <property type="project" value="TreeGrafter"/>
</dbReference>
<evidence type="ECO:0000313" key="9">
    <source>
        <dbReference type="EMBL" id="JAP64772.1"/>
    </source>
</evidence>
<feature type="region of interest" description="Disordered" evidence="7">
    <location>
        <begin position="49"/>
        <end position="68"/>
    </location>
</feature>
<keyword evidence="2" id="KW-0808">Transferase</keyword>
<feature type="compositionally biased region" description="Polar residues" evidence="7">
    <location>
        <begin position="184"/>
        <end position="199"/>
    </location>
</feature>
<feature type="compositionally biased region" description="Basic residues" evidence="7">
    <location>
        <begin position="237"/>
        <end position="249"/>
    </location>
</feature>
<feature type="compositionally biased region" description="Low complexity" evidence="7">
    <location>
        <begin position="16"/>
        <end position="30"/>
    </location>
</feature>
<dbReference type="Pfam" id="PF00069">
    <property type="entry name" value="Pkinase"/>
    <property type="match status" value="1"/>
</dbReference>
<feature type="domain" description="Protein kinase" evidence="8">
    <location>
        <begin position="360"/>
        <end position="625"/>
    </location>
</feature>
<dbReference type="GO" id="GO:0034501">
    <property type="term" value="P:protein localization to kinetochore"/>
    <property type="evidence" value="ECO:0007669"/>
    <property type="project" value="TreeGrafter"/>
</dbReference>